<evidence type="ECO:0000259" key="9">
    <source>
        <dbReference type="SMART" id="SM01312"/>
    </source>
</evidence>
<dbReference type="Proteomes" id="UP000015441">
    <property type="component" value="Unassembled WGS sequence"/>
</dbReference>
<feature type="domain" description="Restriction of telomere capping protein 4 C-terminal" evidence="9">
    <location>
        <begin position="420"/>
        <end position="536"/>
    </location>
</feature>
<organism evidence="10 11">
    <name type="scientific">Blumeria graminis f. sp. hordei (strain DH14)</name>
    <name type="common">Barley powdery mildew</name>
    <name type="synonym">Oidium monilioides f. sp. hordei</name>
    <dbReference type="NCBI Taxonomy" id="546991"/>
    <lineage>
        <taxon>Eukaryota</taxon>
        <taxon>Fungi</taxon>
        <taxon>Dikarya</taxon>
        <taxon>Ascomycota</taxon>
        <taxon>Pezizomycotina</taxon>
        <taxon>Leotiomycetes</taxon>
        <taxon>Erysiphales</taxon>
        <taxon>Erysiphaceae</taxon>
        <taxon>Blumeria</taxon>
        <taxon>Blumeria hordei</taxon>
    </lineage>
</organism>
<keyword evidence="6" id="KW-0963">Cytoplasm</keyword>
<evidence type="ECO:0000256" key="4">
    <source>
        <dbReference type="ARBA" id="ARBA00009461"/>
    </source>
</evidence>
<accession>N1JEF1</accession>
<comment type="caution">
    <text evidence="10">The sequence shown here is derived from an EMBL/GenBank/DDBJ whole genome shotgun (WGS) entry which is preliminary data.</text>
</comment>
<evidence type="ECO:0000256" key="2">
    <source>
        <dbReference type="ARBA" id="ARBA00004123"/>
    </source>
</evidence>
<keyword evidence="7" id="KW-0539">Nucleus</keyword>
<evidence type="ECO:0000256" key="5">
    <source>
        <dbReference type="ARBA" id="ARBA00015162"/>
    </source>
</evidence>
<dbReference type="HOGENOM" id="CLU_468494_0_0_1"/>
<evidence type="ECO:0000313" key="11">
    <source>
        <dbReference type="Proteomes" id="UP000015441"/>
    </source>
</evidence>
<feature type="compositionally biased region" description="Polar residues" evidence="8">
    <location>
        <begin position="112"/>
        <end position="122"/>
    </location>
</feature>
<dbReference type="InParanoid" id="N1JEF1"/>
<dbReference type="InterPro" id="IPR028094">
    <property type="entry name" value="RTC4_C"/>
</dbReference>
<comment type="function">
    <text evidence="1">May be involved in a process influencing telomere capping.</text>
</comment>
<evidence type="ECO:0000256" key="7">
    <source>
        <dbReference type="ARBA" id="ARBA00023242"/>
    </source>
</evidence>
<dbReference type="eggNOG" id="ENOG502SEU0">
    <property type="taxonomic scope" value="Eukaryota"/>
</dbReference>
<dbReference type="PANTHER" id="PTHR41391">
    <property type="entry name" value="RESTRICTION OF TELOMERE CAPPING PROTEIN 4"/>
    <property type="match status" value="1"/>
</dbReference>
<keyword evidence="11" id="KW-1185">Reference proteome</keyword>
<dbReference type="SMART" id="SM01312">
    <property type="entry name" value="RTC4"/>
    <property type="match status" value="1"/>
</dbReference>
<dbReference type="STRING" id="546991.N1JEF1"/>
<evidence type="ECO:0000256" key="6">
    <source>
        <dbReference type="ARBA" id="ARBA00022490"/>
    </source>
</evidence>
<comment type="similarity">
    <text evidence="4">Belongs to the RTC4 family.</text>
</comment>
<dbReference type="Pfam" id="PF14474">
    <property type="entry name" value="RTC4"/>
    <property type="match status" value="1"/>
</dbReference>
<gene>
    <name evidence="10" type="ORF">BGHDH14_bgh05563</name>
</gene>
<comment type="subcellular location">
    <subcellularLocation>
        <location evidence="3">Cytoplasm</location>
    </subcellularLocation>
    <subcellularLocation>
        <location evidence="2">Nucleus</location>
    </subcellularLocation>
</comment>
<dbReference type="AlphaFoldDB" id="N1JEF1"/>
<feature type="region of interest" description="Disordered" evidence="8">
    <location>
        <begin position="112"/>
        <end position="185"/>
    </location>
</feature>
<dbReference type="EMBL" id="CAUH01002182">
    <property type="protein sequence ID" value="CCU76123.1"/>
    <property type="molecule type" value="Genomic_DNA"/>
</dbReference>
<proteinExistence type="inferred from homology"/>
<sequence>MALGLLYLLARDKYSANYIITFVKISLERTHSQIRDAEVLEAPKDNLETIGRLTEKLAMQAEERRGEHDTVSQPIELDRRKRCKYQSQKTCGEQGQKKRGGTELLRMGFDSIDNSTVTQNKNPTEEPIFSSRISPHNNEAPKRNNVSKRNTRAVYGKNSPKNSQNVPLCHSSASRKSSDSRKKKIDPIKFVASNSDESDVEIPKTFKPPCSEFLDPEWAKTSNRDISGSPDEPLIRKFDSTQGFKRFDIDSTESFVEESNTQLSCFKVITVDNTPQSSSEASSSVVHSKGKDCGIARSTTPSKSFKAYLDLGFDESPDSSYHVSRAYISDEESPNLGSSGLINSLASTPSLALCPMCYEPVCSDELREYGPMNTRKQEKFCLSHRIKTAKENWTSNRYPAIEWDLLDSRVSNHHGFIQRLIKGETSYYRALLQEKVDQGKDRNLRTMTSNLIPGYYGPRGLRIISENIFREFTPLLKEYIIQDRLMAARGYTPYVQSVLVPEVAARLITEDLQITLPEARRIMAESASVGELLHEETRDVIPETVLDHGNNPNHSINAQYLYKDGVIEAAYRGTYSVSDCSS</sequence>
<evidence type="ECO:0000256" key="3">
    <source>
        <dbReference type="ARBA" id="ARBA00004496"/>
    </source>
</evidence>
<evidence type="ECO:0000256" key="8">
    <source>
        <dbReference type="SAM" id="MobiDB-lite"/>
    </source>
</evidence>
<dbReference type="GO" id="GO:0005737">
    <property type="term" value="C:cytoplasm"/>
    <property type="evidence" value="ECO:0007669"/>
    <property type="project" value="UniProtKB-SubCell"/>
</dbReference>
<evidence type="ECO:0000256" key="1">
    <source>
        <dbReference type="ARBA" id="ARBA00002738"/>
    </source>
</evidence>
<dbReference type="InterPro" id="IPR039024">
    <property type="entry name" value="RTC4"/>
</dbReference>
<reference evidence="10 11" key="1">
    <citation type="journal article" date="2010" name="Science">
        <title>Genome expansion and gene loss in powdery mildew fungi reveal tradeoffs in extreme parasitism.</title>
        <authorList>
            <person name="Spanu P.D."/>
            <person name="Abbott J.C."/>
            <person name="Amselem J."/>
            <person name="Burgis T.A."/>
            <person name="Soanes D.M."/>
            <person name="Stueber K."/>
            <person name="Ver Loren van Themaat E."/>
            <person name="Brown J.K.M."/>
            <person name="Butcher S.A."/>
            <person name="Gurr S.J."/>
            <person name="Lebrun M.-H."/>
            <person name="Ridout C.J."/>
            <person name="Schulze-Lefert P."/>
            <person name="Talbot N.J."/>
            <person name="Ahmadinejad N."/>
            <person name="Ametz C."/>
            <person name="Barton G.R."/>
            <person name="Benjdia M."/>
            <person name="Bidzinski P."/>
            <person name="Bindschedler L.V."/>
            <person name="Both M."/>
            <person name="Brewer M.T."/>
            <person name="Cadle-Davidson L."/>
            <person name="Cadle-Davidson M.M."/>
            <person name="Collemare J."/>
            <person name="Cramer R."/>
            <person name="Frenkel O."/>
            <person name="Godfrey D."/>
            <person name="Harriman J."/>
            <person name="Hoede C."/>
            <person name="King B.C."/>
            <person name="Klages S."/>
            <person name="Kleemann J."/>
            <person name="Knoll D."/>
            <person name="Koti P.S."/>
            <person name="Kreplak J."/>
            <person name="Lopez-Ruiz F.J."/>
            <person name="Lu X."/>
            <person name="Maekawa T."/>
            <person name="Mahanil S."/>
            <person name="Micali C."/>
            <person name="Milgroom M.G."/>
            <person name="Montana G."/>
            <person name="Noir S."/>
            <person name="O'Connell R.J."/>
            <person name="Oberhaensli S."/>
            <person name="Parlange F."/>
            <person name="Pedersen C."/>
            <person name="Quesneville H."/>
            <person name="Reinhardt R."/>
            <person name="Rott M."/>
            <person name="Sacristan S."/>
            <person name="Schmidt S.M."/>
            <person name="Schoen M."/>
            <person name="Skamnioti P."/>
            <person name="Sommer H."/>
            <person name="Stephens A."/>
            <person name="Takahara H."/>
            <person name="Thordal-Christensen H."/>
            <person name="Vigouroux M."/>
            <person name="Wessling R."/>
            <person name="Wicker T."/>
            <person name="Panstruga R."/>
        </authorList>
    </citation>
    <scope>NUCLEOTIDE SEQUENCE [LARGE SCALE GENOMIC DNA]</scope>
    <source>
        <strain evidence="10">DH14</strain>
    </source>
</reference>
<protein>
    <recommendedName>
        <fullName evidence="5">Restriction of telomere capping protein 4</fullName>
    </recommendedName>
</protein>
<evidence type="ECO:0000313" key="10">
    <source>
        <dbReference type="EMBL" id="CCU76123.1"/>
    </source>
</evidence>
<name>N1JEF1_BLUG1</name>
<dbReference type="GO" id="GO:0005634">
    <property type="term" value="C:nucleus"/>
    <property type="evidence" value="ECO:0007669"/>
    <property type="project" value="UniProtKB-SubCell"/>
</dbReference>
<dbReference type="OrthoDB" id="128308at2759"/>
<dbReference type="PANTHER" id="PTHR41391:SF1">
    <property type="entry name" value="RESTRICTION OF TELOMERE CAPPING PROTEIN 4"/>
    <property type="match status" value="1"/>
</dbReference>